<evidence type="ECO:0000259" key="4">
    <source>
        <dbReference type="Pfam" id="PF00155"/>
    </source>
</evidence>
<dbReference type="InterPro" id="IPR004838">
    <property type="entry name" value="NHTrfase_class1_PyrdxlP-BS"/>
</dbReference>
<accession>A0ABR4J2T5</accession>
<protein>
    <submittedName>
        <fullName evidence="5">Aminotransferase class I and II</fullName>
    </submittedName>
</protein>
<dbReference type="SUPFAM" id="SSF53383">
    <property type="entry name" value="PLP-dependent transferases"/>
    <property type="match status" value="1"/>
</dbReference>
<organism evidence="5 6">
    <name type="scientific">Aspergillus pseudoustus</name>
    <dbReference type="NCBI Taxonomy" id="1810923"/>
    <lineage>
        <taxon>Eukaryota</taxon>
        <taxon>Fungi</taxon>
        <taxon>Dikarya</taxon>
        <taxon>Ascomycota</taxon>
        <taxon>Pezizomycotina</taxon>
        <taxon>Eurotiomycetes</taxon>
        <taxon>Eurotiomycetidae</taxon>
        <taxon>Eurotiales</taxon>
        <taxon>Aspergillaceae</taxon>
        <taxon>Aspergillus</taxon>
        <taxon>Aspergillus subgen. Nidulantes</taxon>
    </lineage>
</organism>
<evidence type="ECO:0000313" key="5">
    <source>
        <dbReference type="EMBL" id="KAL2834137.1"/>
    </source>
</evidence>
<keyword evidence="2" id="KW-0663">Pyridoxal phosphate</keyword>
<feature type="region of interest" description="Disordered" evidence="3">
    <location>
        <begin position="1"/>
        <end position="22"/>
    </location>
</feature>
<dbReference type="PANTHER" id="PTHR43510:SF1">
    <property type="entry name" value="AMINOTRANSFERASE FUNCTION, HYPOTHETICAL (EUROFUNG)"/>
    <property type="match status" value="1"/>
</dbReference>
<dbReference type="InterPro" id="IPR015424">
    <property type="entry name" value="PyrdxlP-dep_Trfase"/>
</dbReference>
<reference evidence="5 6" key="1">
    <citation type="submission" date="2024-07" db="EMBL/GenBank/DDBJ databases">
        <title>Section-level genome sequencing and comparative genomics of Aspergillus sections Usti and Cavernicolus.</title>
        <authorList>
            <consortium name="Lawrence Berkeley National Laboratory"/>
            <person name="Nybo J.L."/>
            <person name="Vesth T.C."/>
            <person name="Theobald S."/>
            <person name="Frisvad J.C."/>
            <person name="Larsen T.O."/>
            <person name="Kjaerboelling I."/>
            <person name="Rothschild-Mancinelli K."/>
            <person name="Lyhne E.K."/>
            <person name="Kogle M.E."/>
            <person name="Barry K."/>
            <person name="Clum A."/>
            <person name="Na H."/>
            <person name="Ledsgaard L."/>
            <person name="Lin J."/>
            <person name="Lipzen A."/>
            <person name="Kuo A."/>
            <person name="Riley R."/>
            <person name="Mondo S."/>
            <person name="Labutti K."/>
            <person name="Haridas S."/>
            <person name="Pangalinan J."/>
            <person name="Salamov A.A."/>
            <person name="Simmons B.A."/>
            <person name="Magnuson J.K."/>
            <person name="Chen J."/>
            <person name="Drula E."/>
            <person name="Henrissat B."/>
            <person name="Wiebenga A."/>
            <person name="Lubbers R.J."/>
            <person name="Gomes A.C."/>
            <person name="Makela M.R."/>
            <person name="Stajich J."/>
            <person name="Grigoriev I.V."/>
            <person name="Mortensen U.H."/>
            <person name="De Vries R.P."/>
            <person name="Baker S.E."/>
            <person name="Andersen M.R."/>
        </authorList>
    </citation>
    <scope>NUCLEOTIDE SEQUENCE [LARGE SCALE GENOMIC DNA]</scope>
    <source>
        <strain evidence="5 6">CBS 123904</strain>
    </source>
</reference>
<dbReference type="CDD" id="cd00609">
    <property type="entry name" value="AAT_like"/>
    <property type="match status" value="1"/>
</dbReference>
<dbReference type="InterPro" id="IPR004839">
    <property type="entry name" value="Aminotransferase_I/II_large"/>
</dbReference>
<evidence type="ECO:0000256" key="2">
    <source>
        <dbReference type="ARBA" id="ARBA00022898"/>
    </source>
</evidence>
<dbReference type="InterPro" id="IPR015421">
    <property type="entry name" value="PyrdxlP-dep_Trfase_major"/>
</dbReference>
<dbReference type="Proteomes" id="UP001610446">
    <property type="component" value="Unassembled WGS sequence"/>
</dbReference>
<dbReference type="Gene3D" id="3.40.640.10">
    <property type="entry name" value="Type I PLP-dependent aspartate aminotransferase-like (Major domain)"/>
    <property type="match status" value="1"/>
</dbReference>
<proteinExistence type="inferred from homology"/>
<evidence type="ECO:0000313" key="6">
    <source>
        <dbReference type="Proteomes" id="UP001610446"/>
    </source>
</evidence>
<evidence type="ECO:0000256" key="1">
    <source>
        <dbReference type="ARBA" id="ARBA00007441"/>
    </source>
</evidence>
<keyword evidence="6" id="KW-1185">Reference proteome</keyword>
<feature type="domain" description="Aminotransferase class I/classII large" evidence="4">
    <location>
        <begin position="68"/>
        <end position="360"/>
    </location>
</feature>
<keyword evidence="5" id="KW-0808">Transferase</keyword>
<dbReference type="Gene3D" id="3.90.1150.10">
    <property type="entry name" value="Aspartate Aminotransferase, domain 1"/>
    <property type="match status" value="1"/>
</dbReference>
<dbReference type="EMBL" id="JBFXLU010000225">
    <property type="protein sequence ID" value="KAL2834137.1"/>
    <property type="molecule type" value="Genomic_DNA"/>
</dbReference>
<comment type="caution">
    <text evidence="5">The sequence shown here is derived from an EMBL/GenBank/DDBJ whole genome shotgun (WGS) entry which is preliminary data.</text>
</comment>
<gene>
    <name evidence="5" type="ORF">BJY01DRAFT_259614</name>
</gene>
<comment type="similarity">
    <text evidence="1">Belongs to the class-I pyridoxal-phosphate-dependent aminotransferase family.</text>
</comment>
<keyword evidence="5" id="KW-0032">Aminotransferase</keyword>
<dbReference type="PROSITE" id="PS00105">
    <property type="entry name" value="AA_TRANSFER_CLASS_1"/>
    <property type="match status" value="1"/>
</dbReference>
<dbReference type="GO" id="GO:0008483">
    <property type="term" value="F:transaminase activity"/>
    <property type="evidence" value="ECO:0007669"/>
    <property type="project" value="UniProtKB-KW"/>
</dbReference>
<evidence type="ECO:0000256" key="3">
    <source>
        <dbReference type="SAM" id="MobiDB-lite"/>
    </source>
</evidence>
<dbReference type="InterPro" id="IPR015422">
    <property type="entry name" value="PyrdxlP-dep_Trfase_small"/>
</dbReference>
<name>A0ABR4J2T5_9EURO</name>
<dbReference type="PANTHER" id="PTHR43510">
    <property type="entry name" value="AMINOTRANSFERASE FUNCTION, HYPOTHETICAL (EUROFUNG)"/>
    <property type="match status" value="1"/>
</dbReference>
<sequence length="368" mass="40839">MRYTRMPIEVESPEEGGGGSQNIRSNLVESSIADRSLSQLNLSIPDLKLQYTGHRGSERLRLLVVSEEPSLNSENVLITTGTAGALFIVATSLLTTQDHLLIFRPNYAINLATPRAIGCEIGYMDLTFDNGFRIDLAALEAAIKPNTRLISLTNPHNPSGQTMTRDELENVARLAKSKGSYLLVDEIYKDINFGEGLPIAATLGEHVISVGSVSKCFGIPGTRIGWLINTSDRLMDTFLAAKEQMNICGSVMDEWIAENVLSQRQPLLAATRIDIKARLDIVAAWVEKEEYLDWIQPQAGMVCILRLKTIPTGGPTAFYERLADKYGVWVAPGRWFEMDDIYFRLGYGWPDLKDLEYGLDKVSAALHE</sequence>
<dbReference type="Pfam" id="PF00155">
    <property type="entry name" value="Aminotran_1_2"/>
    <property type="match status" value="1"/>
</dbReference>